<dbReference type="OrthoDB" id="10316830at2759"/>
<reference evidence="2" key="1">
    <citation type="submission" date="2020-03" db="EMBL/GenBank/DDBJ databases">
        <title>Castanea mollissima Vanexum genome sequencing.</title>
        <authorList>
            <person name="Staton M."/>
        </authorList>
    </citation>
    <scope>NUCLEOTIDE SEQUENCE</scope>
    <source>
        <tissue evidence="2">Leaf</tissue>
    </source>
</reference>
<feature type="region of interest" description="Disordered" evidence="1">
    <location>
        <begin position="1"/>
        <end position="28"/>
    </location>
</feature>
<gene>
    <name evidence="2" type="ORF">CMV_026614</name>
</gene>
<keyword evidence="3" id="KW-1185">Reference proteome</keyword>
<dbReference type="Proteomes" id="UP000737018">
    <property type="component" value="Unassembled WGS sequence"/>
</dbReference>
<protein>
    <submittedName>
        <fullName evidence="2">Uncharacterized protein</fullName>
    </submittedName>
</protein>
<name>A0A8J4QBL8_9ROSI</name>
<evidence type="ECO:0000313" key="2">
    <source>
        <dbReference type="EMBL" id="KAF3947223.1"/>
    </source>
</evidence>
<evidence type="ECO:0000256" key="1">
    <source>
        <dbReference type="SAM" id="MobiDB-lite"/>
    </source>
</evidence>
<dbReference type="AlphaFoldDB" id="A0A8J4QBL8"/>
<comment type="caution">
    <text evidence="2">The sequence shown here is derived from an EMBL/GenBank/DDBJ whole genome shotgun (WGS) entry which is preliminary data.</text>
</comment>
<proteinExistence type="predicted"/>
<organism evidence="2 3">
    <name type="scientific">Castanea mollissima</name>
    <name type="common">Chinese chestnut</name>
    <dbReference type="NCBI Taxonomy" id="60419"/>
    <lineage>
        <taxon>Eukaryota</taxon>
        <taxon>Viridiplantae</taxon>
        <taxon>Streptophyta</taxon>
        <taxon>Embryophyta</taxon>
        <taxon>Tracheophyta</taxon>
        <taxon>Spermatophyta</taxon>
        <taxon>Magnoliopsida</taxon>
        <taxon>eudicotyledons</taxon>
        <taxon>Gunneridae</taxon>
        <taxon>Pentapetalae</taxon>
        <taxon>rosids</taxon>
        <taxon>fabids</taxon>
        <taxon>Fagales</taxon>
        <taxon>Fagaceae</taxon>
        <taxon>Castanea</taxon>
    </lineage>
</organism>
<dbReference type="EMBL" id="JRKL02008025">
    <property type="protein sequence ID" value="KAF3947223.1"/>
    <property type="molecule type" value="Genomic_DNA"/>
</dbReference>
<accession>A0A8J4QBL8</accession>
<sequence length="97" mass="10588">MMEDTDLKTSFLGASQKGRGGGRLSRRSYSVKSLKKEFVLRLPDKLRSAGDLDPESQTFGPDLSTISGLTKGHANDHTLYSALRLCHVLMHSILAGL</sequence>
<evidence type="ECO:0000313" key="3">
    <source>
        <dbReference type="Proteomes" id="UP000737018"/>
    </source>
</evidence>